<dbReference type="Pfam" id="PF05016">
    <property type="entry name" value="ParE_toxin"/>
    <property type="match status" value="1"/>
</dbReference>
<evidence type="ECO:0000313" key="3">
    <source>
        <dbReference type="EMBL" id="AEC01423.1"/>
    </source>
</evidence>
<proteinExistence type="inferred from homology"/>
<dbReference type="InterPro" id="IPR007712">
    <property type="entry name" value="RelE/ParE_toxin"/>
</dbReference>
<name>F4GJZ8_PARC1</name>
<evidence type="ECO:0000313" key="4">
    <source>
        <dbReference type="Proteomes" id="UP000007939"/>
    </source>
</evidence>
<organism evidence="3 4">
    <name type="scientific">Parasphaerochaeta coccoides (strain ATCC BAA-1237 / DSM 17374 / SPN1)</name>
    <name type="common">Sphaerochaeta coccoides</name>
    <dbReference type="NCBI Taxonomy" id="760011"/>
    <lineage>
        <taxon>Bacteria</taxon>
        <taxon>Pseudomonadati</taxon>
        <taxon>Spirochaetota</taxon>
        <taxon>Spirochaetia</taxon>
        <taxon>Spirochaetales</taxon>
        <taxon>Sphaerochaetaceae</taxon>
        <taxon>Parasphaerochaeta</taxon>
    </lineage>
</organism>
<dbReference type="Proteomes" id="UP000007939">
    <property type="component" value="Chromosome"/>
</dbReference>
<protein>
    <submittedName>
        <fullName evidence="3">Addiction module toxin, RelE/StbE family</fullName>
    </submittedName>
</protein>
<evidence type="ECO:0000256" key="2">
    <source>
        <dbReference type="ARBA" id="ARBA00022649"/>
    </source>
</evidence>
<comment type="similarity">
    <text evidence="1">Belongs to the RelE toxin family.</text>
</comment>
<dbReference type="EMBL" id="CP002659">
    <property type="protein sequence ID" value="AEC01423.1"/>
    <property type="molecule type" value="Genomic_DNA"/>
</dbReference>
<dbReference type="InterPro" id="IPR035093">
    <property type="entry name" value="RelE/ParE_toxin_dom_sf"/>
</dbReference>
<dbReference type="Gene3D" id="3.30.2310.20">
    <property type="entry name" value="RelE-like"/>
    <property type="match status" value="1"/>
</dbReference>
<dbReference type="HOGENOM" id="CLU_155761_1_1_12"/>
<reference evidence="3 4" key="2">
    <citation type="journal article" date="2012" name="Stand. Genomic Sci.">
        <title>Complete genome sequence of the termite hindgut bacterium Spirochaeta coccoides type strain (SPN1(T)), reclassification in the genus Sphaerochaeta as Sphaerochaeta coccoides comb. nov. and emendations of the family Spirochaetaceae and the genus Sphaerochaeta.</title>
        <authorList>
            <person name="Abt B."/>
            <person name="Han C."/>
            <person name="Scheuner C."/>
            <person name="Lu M."/>
            <person name="Lapidus A."/>
            <person name="Nolan M."/>
            <person name="Lucas S."/>
            <person name="Hammon N."/>
            <person name="Deshpande S."/>
            <person name="Cheng J.F."/>
            <person name="Tapia R."/>
            <person name="Goodwin L.A."/>
            <person name="Pitluck S."/>
            <person name="Liolios K."/>
            <person name="Pagani I."/>
            <person name="Ivanova N."/>
            <person name="Mavromatis K."/>
            <person name="Mikhailova N."/>
            <person name="Huntemann M."/>
            <person name="Pati A."/>
            <person name="Chen A."/>
            <person name="Palaniappan K."/>
            <person name="Land M."/>
            <person name="Hauser L."/>
            <person name="Brambilla E.M."/>
            <person name="Rohde M."/>
            <person name="Spring S."/>
            <person name="Gronow S."/>
            <person name="Goker M."/>
            <person name="Woyke T."/>
            <person name="Bristow J."/>
            <person name="Eisen J.A."/>
            <person name="Markowitz V."/>
            <person name="Hugenholtz P."/>
            <person name="Kyrpides N.C."/>
            <person name="Klenk H.P."/>
            <person name="Detter J.C."/>
        </authorList>
    </citation>
    <scope>NUCLEOTIDE SEQUENCE [LARGE SCALE GENOMIC DNA]</scope>
    <source>
        <strain evidence="4">ATCC BAA-1237 / DSM 17374 / SPN1</strain>
    </source>
</reference>
<dbReference type="STRING" id="760011.Spico_0185"/>
<evidence type="ECO:0000256" key="1">
    <source>
        <dbReference type="ARBA" id="ARBA00006226"/>
    </source>
</evidence>
<dbReference type="SUPFAM" id="SSF143011">
    <property type="entry name" value="RelE-like"/>
    <property type="match status" value="1"/>
</dbReference>
<keyword evidence="2" id="KW-1277">Toxin-antitoxin system</keyword>
<dbReference type="PANTHER" id="PTHR35601:SF1">
    <property type="entry name" value="TOXIN RELE"/>
    <property type="match status" value="1"/>
</dbReference>
<dbReference type="KEGG" id="scc:Spico_0185"/>
<keyword evidence="4" id="KW-1185">Reference proteome</keyword>
<sequence>MYSIELEDKAVKAMKSLDRQISYIIYRWIEKNLSGCENPRLHGKALTGNKKSFWRYRVGAYRLIATIDSKSMIIFISDVAHRREVYDR</sequence>
<dbReference type="PANTHER" id="PTHR35601">
    <property type="entry name" value="TOXIN RELE"/>
    <property type="match status" value="1"/>
</dbReference>
<dbReference type="RefSeq" id="WP_013738819.1">
    <property type="nucleotide sequence ID" value="NC_015436.1"/>
</dbReference>
<gene>
    <name evidence="3" type="ordered locus">Spico_0185</name>
</gene>
<dbReference type="eggNOG" id="COG2026">
    <property type="taxonomic scope" value="Bacteria"/>
</dbReference>
<accession>F4GJZ8</accession>
<reference evidence="4" key="1">
    <citation type="submission" date="2011-04" db="EMBL/GenBank/DDBJ databases">
        <title>The complete genome of Spirochaeta coccoides DSM 17374.</title>
        <authorList>
            <person name="Lucas S."/>
            <person name="Copeland A."/>
            <person name="Lapidus A."/>
            <person name="Bruce D."/>
            <person name="Goodwin L."/>
            <person name="Pitluck S."/>
            <person name="Peters L."/>
            <person name="Kyrpides N."/>
            <person name="Mavromatis K."/>
            <person name="Pagani I."/>
            <person name="Ivanova N."/>
            <person name="Ovchinnikova G."/>
            <person name="Lu M."/>
            <person name="Detter J.C."/>
            <person name="Tapia R."/>
            <person name="Han C."/>
            <person name="Land M."/>
            <person name="Hauser L."/>
            <person name="Markowitz V."/>
            <person name="Cheng J.-F."/>
            <person name="Hugenholtz P."/>
            <person name="Woyke T."/>
            <person name="Wu D."/>
            <person name="Spring S."/>
            <person name="Schroeder M."/>
            <person name="Brambilla E."/>
            <person name="Klenk H.-P."/>
            <person name="Eisen J.A."/>
        </authorList>
    </citation>
    <scope>NUCLEOTIDE SEQUENCE [LARGE SCALE GENOMIC DNA]</scope>
    <source>
        <strain evidence="4">ATCC BAA-1237 / DSM 17374 / SPN1</strain>
    </source>
</reference>
<dbReference type="AlphaFoldDB" id="F4GJZ8"/>